<dbReference type="PANTHER" id="PTHR12972:SF0">
    <property type="entry name" value="PROTEIN DOWNSTREAM NEIGHBOR OF SON"/>
    <property type="match status" value="1"/>
</dbReference>
<dbReference type="OrthoDB" id="534063at2759"/>
<dbReference type="AlphaFoldDB" id="A0A2P6RCX5"/>
<comment type="caution">
    <text evidence="6">The sequence shown here is derived from an EMBL/GenBank/DDBJ whole genome shotgun (WGS) entry which is preliminary data.</text>
</comment>
<keyword evidence="7" id="KW-1185">Reference proteome</keyword>
<dbReference type="STRING" id="74649.A0A2P6RCX5"/>
<dbReference type="InterPro" id="IPR024861">
    <property type="entry name" value="Donson"/>
</dbReference>
<keyword evidence="2" id="KW-0217">Developmental protein</keyword>
<evidence type="ECO:0000313" key="6">
    <source>
        <dbReference type="EMBL" id="PRQ44272.1"/>
    </source>
</evidence>
<evidence type="ECO:0000256" key="2">
    <source>
        <dbReference type="ARBA" id="ARBA00022473"/>
    </source>
</evidence>
<feature type="region of interest" description="Disordered" evidence="5">
    <location>
        <begin position="1"/>
        <end position="35"/>
    </location>
</feature>
<dbReference type="EMBL" id="PDCK01000041">
    <property type="protein sequence ID" value="PRQ44272.1"/>
    <property type="molecule type" value="Genomic_DNA"/>
</dbReference>
<gene>
    <name evidence="6" type="ORF">RchiOBHm_Chr3g0477411</name>
</gene>
<keyword evidence="3" id="KW-0539">Nucleus</keyword>
<evidence type="ECO:0000313" key="7">
    <source>
        <dbReference type="Proteomes" id="UP000238479"/>
    </source>
</evidence>
<reference evidence="6 7" key="1">
    <citation type="journal article" date="2018" name="Nat. Genet.">
        <title>The Rosa genome provides new insights in the design of modern roses.</title>
        <authorList>
            <person name="Bendahmane M."/>
        </authorList>
    </citation>
    <scope>NUCLEOTIDE SEQUENCE [LARGE SCALE GENOMIC DNA]</scope>
    <source>
        <strain evidence="7">cv. Old Blush</strain>
    </source>
</reference>
<evidence type="ECO:0000256" key="5">
    <source>
        <dbReference type="SAM" id="MobiDB-lite"/>
    </source>
</evidence>
<accession>A0A2P6RCX5</accession>
<organism evidence="6 7">
    <name type="scientific">Rosa chinensis</name>
    <name type="common">China rose</name>
    <dbReference type="NCBI Taxonomy" id="74649"/>
    <lineage>
        <taxon>Eukaryota</taxon>
        <taxon>Viridiplantae</taxon>
        <taxon>Streptophyta</taxon>
        <taxon>Embryophyta</taxon>
        <taxon>Tracheophyta</taxon>
        <taxon>Spermatophyta</taxon>
        <taxon>Magnoliopsida</taxon>
        <taxon>eudicotyledons</taxon>
        <taxon>Gunneridae</taxon>
        <taxon>Pentapetalae</taxon>
        <taxon>rosids</taxon>
        <taxon>fabids</taxon>
        <taxon>Rosales</taxon>
        <taxon>Rosaceae</taxon>
        <taxon>Rosoideae</taxon>
        <taxon>Rosoideae incertae sedis</taxon>
        <taxon>Rosa</taxon>
    </lineage>
</organism>
<evidence type="ECO:0008006" key="8">
    <source>
        <dbReference type="Google" id="ProtNLM"/>
    </source>
</evidence>
<dbReference type="Proteomes" id="UP000238479">
    <property type="component" value="Chromosome 3"/>
</dbReference>
<dbReference type="Gramene" id="PRQ44272">
    <property type="protein sequence ID" value="PRQ44272"/>
    <property type="gene ID" value="RchiOBHm_Chr3g0477411"/>
</dbReference>
<dbReference type="PANTHER" id="PTHR12972">
    <property type="entry name" value="DOWNSTREAM NEIGHBOR OF SON"/>
    <property type="match status" value="1"/>
</dbReference>
<comment type="subcellular location">
    <subcellularLocation>
        <location evidence="1">Nucleus</location>
    </subcellularLocation>
</comment>
<evidence type="ECO:0000256" key="4">
    <source>
        <dbReference type="ARBA" id="ARBA00025806"/>
    </source>
</evidence>
<evidence type="ECO:0000256" key="1">
    <source>
        <dbReference type="ARBA" id="ARBA00004123"/>
    </source>
</evidence>
<dbReference type="GO" id="GO:0005634">
    <property type="term" value="C:nucleus"/>
    <property type="evidence" value="ECO:0007669"/>
    <property type="project" value="UniProtKB-SubCell"/>
</dbReference>
<proteinExistence type="inferred from homology"/>
<protein>
    <recommendedName>
        <fullName evidence="8">Donson</fullName>
    </recommendedName>
</protein>
<evidence type="ECO:0000256" key="3">
    <source>
        <dbReference type="ARBA" id="ARBA00023242"/>
    </source>
</evidence>
<sequence length="622" mass="66939">MAKVARPGSLPPAALKVGGGAMKAGPVKRKTPSELREEQLKRMNAAEIMDESPAHLLGSANEADNGLNKPELSRIPRYHDIRMDEVYPAKKSRSRMLFGKENVKESISMEPPISLKSLSACSSLASKRKHQQMGPEIAAESTEKGVAKAGQANENSSQSTFRSVTEISSAGDRSSGFGSVDVGKAMKGMAALESSIATGLPANSSERNVDPSSTGFGNFCLPGGKVPLDFTLKTSMRVVSSSPASRIHKSITRSTFKFDSFEDQIMSGSSGLTSTSEVSSKLLHSWVYPQSTLPPSLIQVLTSSTAEGVEMDFLTKRHVAWEDSFRSLYYMLRNGACNIFYVCTPYFVVMFTGRDVAVGTKRLTNACISQSTRVFQSLLRENDVAFSMPLCRSKVEQVTTEVLDELSEMQELGQTRRTRSLVDLDNTPESLLVISGNKNVHGLFDILLNYRSFMTTLIGVDVPVLYSPVPFQNAAISSPQVKCMDLKRTEQVVASNKGSVSQDVGSMQSISSGLCSSVEIKDAFIPPWIICSVCAVVGSEGGSFEASFTNEPTSISLNGSIEAAAEKSDSQDGIAEDLRSSSSAFGISKAIVTPNLRLGLLKSLKFSNGSYMASVSPTLDSK</sequence>
<name>A0A2P6RCX5_ROSCH</name>
<dbReference type="GO" id="GO:0033260">
    <property type="term" value="P:nuclear DNA replication"/>
    <property type="evidence" value="ECO:0007669"/>
    <property type="project" value="TreeGrafter"/>
</dbReference>
<dbReference type="OMA" id="YSMPLCH"/>
<comment type="similarity">
    <text evidence="4">Belongs to the DONSON family.</text>
</comment>
<dbReference type="PRINTS" id="PR02064">
    <property type="entry name" value="DONSON"/>
</dbReference>